<dbReference type="AlphaFoldDB" id="A0A8S9YCN1"/>
<sequence length="125" mass="13631">MDGNLALSRDSFRNKKQLIDESTEKFANDFQVLSFKAFPANTLQERESLILQQFTSGIGNVKASEKFIRKEPRSMKEAVGTARAYGAAANATGSPLKNTFGAMAISVTESKPADNISDNHKQSSN</sequence>
<dbReference type="Proteomes" id="UP000822476">
    <property type="component" value="Unassembled WGS sequence"/>
</dbReference>
<dbReference type="OrthoDB" id="10437367at2759"/>
<comment type="caution">
    <text evidence="1">The sequence shown here is derived from an EMBL/GenBank/DDBJ whole genome shotgun (WGS) entry which is preliminary data.</text>
</comment>
<dbReference type="EMBL" id="JTDE01014017">
    <property type="protein sequence ID" value="KAF7234069.1"/>
    <property type="molecule type" value="Genomic_DNA"/>
</dbReference>
<accession>A0A8S9YCN1</accession>
<keyword evidence="2" id="KW-1185">Reference proteome</keyword>
<reference evidence="1" key="1">
    <citation type="submission" date="2019-07" db="EMBL/GenBank/DDBJ databases">
        <title>Annotation for the trematode Paragonimus miyazaki's.</title>
        <authorList>
            <person name="Choi Y.-J."/>
        </authorList>
    </citation>
    <scope>NUCLEOTIDE SEQUENCE</scope>
    <source>
        <strain evidence="1">Japan</strain>
    </source>
</reference>
<evidence type="ECO:0000313" key="1">
    <source>
        <dbReference type="EMBL" id="KAF7234069.1"/>
    </source>
</evidence>
<proteinExistence type="predicted"/>
<organism evidence="1 2">
    <name type="scientific">Paragonimus skrjabini miyazakii</name>
    <dbReference type="NCBI Taxonomy" id="59628"/>
    <lineage>
        <taxon>Eukaryota</taxon>
        <taxon>Metazoa</taxon>
        <taxon>Spiralia</taxon>
        <taxon>Lophotrochozoa</taxon>
        <taxon>Platyhelminthes</taxon>
        <taxon>Trematoda</taxon>
        <taxon>Digenea</taxon>
        <taxon>Plagiorchiida</taxon>
        <taxon>Troglotremata</taxon>
        <taxon>Troglotrematidae</taxon>
        <taxon>Paragonimus</taxon>
    </lineage>
</organism>
<gene>
    <name evidence="1" type="ORF">EG68_12603</name>
</gene>
<evidence type="ECO:0000313" key="2">
    <source>
        <dbReference type="Proteomes" id="UP000822476"/>
    </source>
</evidence>
<name>A0A8S9YCN1_9TREM</name>
<protein>
    <submittedName>
        <fullName evidence="1">Uncharacterized protein</fullName>
    </submittedName>
</protein>